<reference evidence="2" key="1">
    <citation type="journal article" date="2021" name="bioRxiv">
        <title>Whole Genome Assembly and Annotation of Northern Wild Rice, Zizania palustris L., Supports a Whole Genome Duplication in the Zizania Genus.</title>
        <authorList>
            <person name="Haas M."/>
            <person name="Kono T."/>
            <person name="Macchietto M."/>
            <person name="Millas R."/>
            <person name="McGilp L."/>
            <person name="Shao M."/>
            <person name="Duquette J."/>
            <person name="Hirsch C.N."/>
            <person name="Kimball J."/>
        </authorList>
    </citation>
    <scope>NUCLEOTIDE SEQUENCE</scope>
    <source>
        <tissue evidence="2">Fresh leaf tissue</tissue>
    </source>
</reference>
<proteinExistence type="predicted"/>
<dbReference type="EMBL" id="JAAALK010000283">
    <property type="protein sequence ID" value="KAG8070294.1"/>
    <property type="molecule type" value="Genomic_DNA"/>
</dbReference>
<protein>
    <recommendedName>
        <fullName evidence="4">AB hydrolase-1 domain-containing protein</fullName>
    </recommendedName>
</protein>
<evidence type="ECO:0000256" key="1">
    <source>
        <dbReference type="SAM" id="Phobius"/>
    </source>
</evidence>
<dbReference type="Proteomes" id="UP000729402">
    <property type="component" value="Unassembled WGS sequence"/>
</dbReference>
<gene>
    <name evidence="2" type="ORF">GUJ93_ZPchr0006g42092</name>
</gene>
<evidence type="ECO:0000313" key="2">
    <source>
        <dbReference type="EMBL" id="KAG8070294.1"/>
    </source>
</evidence>
<keyword evidence="3" id="KW-1185">Reference proteome</keyword>
<reference evidence="2" key="2">
    <citation type="submission" date="2021-02" db="EMBL/GenBank/DDBJ databases">
        <authorList>
            <person name="Kimball J.A."/>
            <person name="Haas M.W."/>
            <person name="Macchietto M."/>
            <person name="Kono T."/>
            <person name="Duquette J."/>
            <person name="Shao M."/>
        </authorList>
    </citation>
    <scope>NUCLEOTIDE SEQUENCE</scope>
    <source>
        <tissue evidence="2">Fresh leaf tissue</tissue>
    </source>
</reference>
<organism evidence="2 3">
    <name type="scientific">Zizania palustris</name>
    <name type="common">Northern wild rice</name>
    <dbReference type="NCBI Taxonomy" id="103762"/>
    <lineage>
        <taxon>Eukaryota</taxon>
        <taxon>Viridiplantae</taxon>
        <taxon>Streptophyta</taxon>
        <taxon>Embryophyta</taxon>
        <taxon>Tracheophyta</taxon>
        <taxon>Spermatophyta</taxon>
        <taxon>Magnoliopsida</taxon>
        <taxon>Liliopsida</taxon>
        <taxon>Poales</taxon>
        <taxon>Poaceae</taxon>
        <taxon>BOP clade</taxon>
        <taxon>Oryzoideae</taxon>
        <taxon>Oryzeae</taxon>
        <taxon>Zizaniinae</taxon>
        <taxon>Zizania</taxon>
    </lineage>
</organism>
<dbReference type="AlphaFoldDB" id="A0A8J5W2E3"/>
<evidence type="ECO:0008006" key="4">
    <source>
        <dbReference type="Google" id="ProtNLM"/>
    </source>
</evidence>
<sequence length="77" mass="8610">MMEEIGVMRFGLMGVSYGGFIGYRIAVMYLEGVERVACVCAGVCLEEELADGLSRWLGSAMRLHCSCHDDRRRCDDL</sequence>
<feature type="transmembrane region" description="Helical" evidence="1">
    <location>
        <begin position="6"/>
        <end position="26"/>
    </location>
</feature>
<name>A0A8J5W2E3_ZIZPA</name>
<accession>A0A8J5W2E3</accession>
<keyword evidence="1" id="KW-0812">Transmembrane</keyword>
<comment type="caution">
    <text evidence="2">The sequence shown here is derived from an EMBL/GenBank/DDBJ whole genome shotgun (WGS) entry which is preliminary data.</text>
</comment>
<dbReference type="OrthoDB" id="1714018at2759"/>
<evidence type="ECO:0000313" key="3">
    <source>
        <dbReference type="Proteomes" id="UP000729402"/>
    </source>
</evidence>
<keyword evidence="1" id="KW-1133">Transmembrane helix</keyword>
<keyword evidence="1" id="KW-0472">Membrane</keyword>